<dbReference type="InterPro" id="IPR022918">
    <property type="entry name" value="Phe_tRNA_ligase_beta2_arc"/>
</dbReference>
<protein>
    <recommendedName>
        <fullName evidence="12">Phenylalanine--tRNA ligase beta subunit</fullName>
        <ecNumber evidence="12">6.1.1.20</ecNumber>
    </recommendedName>
    <alternativeName>
        <fullName evidence="12">Phenylalanyl-tRNA synthetase beta subunit</fullName>
        <shortName evidence="12">PheRS</shortName>
    </alternativeName>
</protein>
<evidence type="ECO:0000259" key="14">
    <source>
        <dbReference type="PROSITE" id="PS51483"/>
    </source>
</evidence>
<evidence type="ECO:0000256" key="4">
    <source>
        <dbReference type="ARBA" id="ARBA00022490"/>
    </source>
</evidence>
<evidence type="ECO:0000313" key="16">
    <source>
        <dbReference type="Proteomes" id="UP000185744"/>
    </source>
</evidence>
<evidence type="ECO:0000256" key="8">
    <source>
        <dbReference type="ARBA" id="ARBA00022840"/>
    </source>
</evidence>
<dbReference type="Gene3D" id="3.50.40.10">
    <property type="entry name" value="Phenylalanyl-trna Synthetase, Chain B, domain 3"/>
    <property type="match status" value="1"/>
</dbReference>
<name>A0A1Q6DTG7_METT1</name>
<dbReference type="FunCoup" id="A0A1Q6DTG7">
    <property type="interactions" value="209"/>
</dbReference>
<dbReference type="PANTHER" id="PTHR10947">
    <property type="entry name" value="PHENYLALANYL-TRNA SYNTHETASE BETA CHAIN AND LEUCINE-RICH REPEAT-CONTAINING PROTEIN 47"/>
    <property type="match status" value="1"/>
</dbReference>
<dbReference type="SUPFAM" id="SSF46955">
    <property type="entry name" value="Putative DNA-binding domain"/>
    <property type="match status" value="1"/>
</dbReference>
<keyword evidence="11 12" id="KW-0030">Aminoacyl-tRNA synthetase</keyword>
<dbReference type="Pfam" id="PF03483">
    <property type="entry name" value="B3_4"/>
    <property type="match status" value="1"/>
</dbReference>
<dbReference type="SMART" id="SM00874">
    <property type="entry name" value="B5"/>
    <property type="match status" value="1"/>
</dbReference>
<dbReference type="GO" id="GO:0000287">
    <property type="term" value="F:magnesium ion binding"/>
    <property type="evidence" value="ECO:0007669"/>
    <property type="project" value="InterPro"/>
</dbReference>
<dbReference type="InterPro" id="IPR020825">
    <property type="entry name" value="Phe-tRNA_synthase-like_B3/B4"/>
</dbReference>
<gene>
    <name evidence="12" type="primary">pheT</name>
    <name evidence="15" type="ORF">BTN85_0129</name>
</gene>
<sequence length="555" mass="63070">MAEGGTNLPIVKLDKTRLEQEVGEDIDLILEKIPMIGADIERINPKEVDIEFFPNRPDLFNDIGVSRALKGFLDIEKGAPVYNTETSNHGLEVTKDVQPVRPEIVGAVVKDLKLSEKDIESLVELQEHLHWGLGRDRKKVSIGLHDLKDINFPFKYTAVEPSSTEFTPLGFNEEMDLSEILKKHEKGKKYGKILKEKSRYPILKDKDDKILSFPPIINGVTTEVDEKTSNIFIDVTGTDRDSIEDALNILVTSLSDIGGKIYDLQIHGVYNRKTPELDHKTYNVDIKDIKELLGFKATKDEIKDSLKKMRFGAEINGENVKVNVPPYRADILHPHDIIEDVAIGYGYQNLKPRKPNIPGVGSSHDIEETGKQLREIMTGLGYLEVMTLTLTNEKNEYINLNREIKESVEIENPITEEHTILRNTLLPSLLEILKLNQHRELPQRIFEYGEVIHPTKEFAKDCYHLSGISIHSNANFSEMKSVINAIFREINIDYELSKSDDKSFIKGRRAEIKHKNKKIGIFGEIHPKVLQNHDLVHPAAGFEIEANKLTNEINN</sequence>
<dbReference type="NCBIfam" id="TIGR00471">
    <property type="entry name" value="pheT_arch"/>
    <property type="match status" value="1"/>
</dbReference>
<keyword evidence="7 12" id="KW-0547">Nucleotide-binding</keyword>
<keyword evidence="5 12" id="KW-0436">Ligase</keyword>
<dbReference type="Proteomes" id="UP000185744">
    <property type="component" value="Unassembled WGS sequence"/>
</dbReference>
<feature type="binding site" evidence="12">
    <location>
        <position position="330"/>
    </location>
    <ligand>
        <name>Mg(2+)</name>
        <dbReference type="ChEBI" id="CHEBI:18420"/>
        <note>shared with alpha subunit</note>
    </ligand>
</feature>
<keyword evidence="4 12" id="KW-0963">Cytoplasm</keyword>
<dbReference type="InParanoid" id="A0A1Q6DTG7"/>
<dbReference type="EC" id="6.1.1.20" evidence="12"/>
<dbReference type="SMART" id="SM00873">
    <property type="entry name" value="B3_4"/>
    <property type="match status" value="1"/>
</dbReference>
<dbReference type="FunFam" id="3.50.40.10:FF:000003">
    <property type="entry name" value="Phenylalanine--tRNA ligase beta subunit"/>
    <property type="match status" value="1"/>
</dbReference>
<dbReference type="GO" id="GO:0005524">
    <property type="term" value="F:ATP binding"/>
    <property type="evidence" value="ECO:0007669"/>
    <property type="project" value="UniProtKB-UniRule"/>
</dbReference>
<keyword evidence="9 12" id="KW-0460">Magnesium</keyword>
<dbReference type="HAMAP" id="MF_00284">
    <property type="entry name" value="Phe_tRNA_synth_beta2"/>
    <property type="match status" value="1"/>
</dbReference>
<evidence type="ECO:0000256" key="7">
    <source>
        <dbReference type="ARBA" id="ARBA00022741"/>
    </source>
</evidence>
<organism evidence="15 16">
    <name type="scientific">Methanohalarchaeum thermophilum</name>
    <dbReference type="NCBI Taxonomy" id="1903181"/>
    <lineage>
        <taxon>Archaea</taxon>
        <taxon>Methanobacteriati</taxon>
        <taxon>Methanobacteriota</taxon>
        <taxon>Methanonatronarchaeia</taxon>
        <taxon>Methanonatronarchaeales</taxon>
        <taxon>Methanonatronarchaeaceae</taxon>
        <taxon>Candidatus Methanohalarchaeum</taxon>
    </lineage>
</organism>
<dbReference type="InterPro" id="IPR045060">
    <property type="entry name" value="Phe-tRNA-ligase_IIc_bsu"/>
</dbReference>
<dbReference type="EMBL" id="MSDW01000001">
    <property type="protein sequence ID" value="OKY77661.1"/>
    <property type="molecule type" value="Genomic_DNA"/>
</dbReference>
<dbReference type="Pfam" id="PF03484">
    <property type="entry name" value="B5"/>
    <property type="match status" value="1"/>
</dbReference>
<feature type="binding site" evidence="12">
    <location>
        <position position="336"/>
    </location>
    <ligand>
        <name>Mg(2+)</name>
        <dbReference type="ChEBI" id="CHEBI:18420"/>
        <note>shared with alpha subunit</note>
    </ligand>
</feature>
<dbReference type="SUPFAM" id="SSF55681">
    <property type="entry name" value="Class II aaRS and biotin synthetases"/>
    <property type="match status" value="1"/>
</dbReference>
<keyword evidence="8 12" id="KW-0067">ATP-binding</keyword>
<evidence type="ECO:0000256" key="6">
    <source>
        <dbReference type="ARBA" id="ARBA00022723"/>
    </source>
</evidence>
<dbReference type="InterPro" id="IPR009061">
    <property type="entry name" value="DNA-bd_dom_put_sf"/>
</dbReference>
<accession>A0A1Q6DTG7</accession>
<evidence type="ECO:0000256" key="5">
    <source>
        <dbReference type="ARBA" id="ARBA00022598"/>
    </source>
</evidence>
<evidence type="ECO:0000256" key="9">
    <source>
        <dbReference type="ARBA" id="ARBA00022842"/>
    </source>
</evidence>
<dbReference type="InterPro" id="IPR005147">
    <property type="entry name" value="tRNA_synthase_B5-dom"/>
</dbReference>
<dbReference type="GO" id="GO:0004826">
    <property type="term" value="F:phenylalanine-tRNA ligase activity"/>
    <property type="evidence" value="ECO:0007669"/>
    <property type="project" value="UniProtKB-UniRule"/>
</dbReference>
<dbReference type="PROSITE" id="PS51483">
    <property type="entry name" value="B5"/>
    <property type="match status" value="1"/>
</dbReference>
<feature type="binding site" evidence="12">
    <location>
        <position position="340"/>
    </location>
    <ligand>
        <name>Mg(2+)</name>
        <dbReference type="ChEBI" id="CHEBI:18420"/>
        <note>shared with alpha subunit</note>
    </ligand>
</feature>
<keyword evidence="6 12" id="KW-0479">Metal-binding</keyword>
<comment type="subunit">
    <text evidence="12">Tetramer of two alpha and two beta subunits.</text>
</comment>
<evidence type="ECO:0000256" key="11">
    <source>
        <dbReference type="ARBA" id="ARBA00023146"/>
    </source>
</evidence>
<comment type="similarity">
    <text evidence="3 12">Belongs to the phenylalanyl-tRNA synthetase beta subunit family. Type 2 subfamily.</text>
</comment>
<feature type="coiled-coil region" evidence="13">
    <location>
        <begin position="383"/>
        <end position="410"/>
    </location>
</feature>
<dbReference type="STRING" id="1903181.BTN85_0129"/>
<dbReference type="GO" id="GO:0006432">
    <property type="term" value="P:phenylalanyl-tRNA aminoacylation"/>
    <property type="evidence" value="ECO:0007669"/>
    <property type="project" value="UniProtKB-UniRule"/>
</dbReference>
<feature type="binding site" evidence="12">
    <location>
        <position position="339"/>
    </location>
    <ligand>
        <name>Mg(2+)</name>
        <dbReference type="ChEBI" id="CHEBI:18420"/>
        <note>shared with alpha subunit</note>
    </ligand>
</feature>
<evidence type="ECO:0000256" key="3">
    <source>
        <dbReference type="ARBA" id="ARBA00007438"/>
    </source>
</evidence>
<evidence type="ECO:0000256" key="13">
    <source>
        <dbReference type="SAM" id="Coils"/>
    </source>
</evidence>
<dbReference type="PANTHER" id="PTHR10947:SF0">
    <property type="entry name" value="PHENYLALANINE--TRNA LIGASE BETA SUBUNIT"/>
    <property type="match status" value="1"/>
</dbReference>
<comment type="caution">
    <text evidence="15">The sequence shown here is derived from an EMBL/GenBank/DDBJ whole genome shotgun (WGS) entry which is preliminary data.</text>
</comment>
<dbReference type="Pfam" id="PF17759">
    <property type="entry name" value="tRNA_synthFbeta"/>
    <property type="match status" value="1"/>
</dbReference>
<dbReference type="GO" id="GO:0009328">
    <property type="term" value="C:phenylalanine-tRNA ligase complex"/>
    <property type="evidence" value="ECO:0007669"/>
    <property type="project" value="TreeGrafter"/>
</dbReference>
<dbReference type="InterPro" id="IPR045864">
    <property type="entry name" value="aa-tRNA-synth_II/BPL/LPL"/>
</dbReference>
<dbReference type="InterPro" id="IPR041616">
    <property type="entry name" value="PheRS_beta_core"/>
</dbReference>
<dbReference type="GO" id="GO:0003723">
    <property type="term" value="F:RNA binding"/>
    <property type="evidence" value="ECO:0007669"/>
    <property type="project" value="InterPro"/>
</dbReference>
<keyword evidence="16" id="KW-1185">Reference proteome</keyword>
<keyword evidence="13" id="KW-0175">Coiled coil</keyword>
<comment type="cofactor">
    <cofactor evidence="1 12">
        <name>Mg(2+)</name>
        <dbReference type="ChEBI" id="CHEBI:18420"/>
    </cofactor>
</comment>
<dbReference type="AlphaFoldDB" id="A0A1Q6DTG7"/>
<dbReference type="InterPro" id="IPR005146">
    <property type="entry name" value="B3/B4_tRNA-bd"/>
</dbReference>
<evidence type="ECO:0000256" key="10">
    <source>
        <dbReference type="ARBA" id="ARBA00022917"/>
    </source>
</evidence>
<evidence type="ECO:0000256" key="1">
    <source>
        <dbReference type="ARBA" id="ARBA00001946"/>
    </source>
</evidence>
<keyword evidence="10 12" id="KW-0648">Protein biosynthesis</keyword>
<proteinExistence type="inferred from homology"/>
<dbReference type="Gene3D" id="3.30.930.10">
    <property type="entry name" value="Bira Bifunctional Protein, Domain 2"/>
    <property type="match status" value="1"/>
</dbReference>
<dbReference type="InterPro" id="IPR004531">
    <property type="entry name" value="Phe-tRNA-synth_IIc_bsu_arc_euk"/>
</dbReference>
<dbReference type="Gene3D" id="3.30.56.10">
    <property type="match status" value="2"/>
</dbReference>
<dbReference type="CDD" id="cd00769">
    <property type="entry name" value="PheRS_beta_core"/>
    <property type="match status" value="1"/>
</dbReference>
<evidence type="ECO:0000256" key="2">
    <source>
        <dbReference type="ARBA" id="ARBA00004496"/>
    </source>
</evidence>
<feature type="domain" description="B5" evidence="14">
    <location>
        <begin position="277"/>
        <end position="352"/>
    </location>
</feature>
<comment type="subcellular location">
    <subcellularLocation>
        <location evidence="2 12">Cytoplasm</location>
    </subcellularLocation>
</comment>
<reference evidence="15" key="1">
    <citation type="submission" date="2016-12" db="EMBL/GenBank/DDBJ databases">
        <title>Discovery of methanogenic haloarchaea.</title>
        <authorList>
            <person name="Sorokin D.Y."/>
            <person name="Makarova K.S."/>
            <person name="Abbas B."/>
            <person name="Ferrer M."/>
            <person name="Golyshin P.N."/>
        </authorList>
    </citation>
    <scope>NUCLEOTIDE SEQUENCE [LARGE SCALE GENOMIC DNA]</scope>
    <source>
        <strain evidence="15">HMET1</strain>
    </source>
</reference>
<evidence type="ECO:0000313" key="15">
    <source>
        <dbReference type="EMBL" id="OKY77661.1"/>
    </source>
</evidence>
<comment type="catalytic activity">
    <reaction evidence="12">
        <text>tRNA(Phe) + L-phenylalanine + ATP = L-phenylalanyl-tRNA(Phe) + AMP + diphosphate + H(+)</text>
        <dbReference type="Rhea" id="RHEA:19413"/>
        <dbReference type="Rhea" id="RHEA-COMP:9668"/>
        <dbReference type="Rhea" id="RHEA-COMP:9699"/>
        <dbReference type="ChEBI" id="CHEBI:15378"/>
        <dbReference type="ChEBI" id="CHEBI:30616"/>
        <dbReference type="ChEBI" id="CHEBI:33019"/>
        <dbReference type="ChEBI" id="CHEBI:58095"/>
        <dbReference type="ChEBI" id="CHEBI:78442"/>
        <dbReference type="ChEBI" id="CHEBI:78531"/>
        <dbReference type="ChEBI" id="CHEBI:456215"/>
        <dbReference type="EC" id="6.1.1.20"/>
    </reaction>
</comment>
<evidence type="ECO:0000256" key="12">
    <source>
        <dbReference type="HAMAP-Rule" id="MF_00284"/>
    </source>
</evidence>